<feature type="coiled-coil region" evidence="1">
    <location>
        <begin position="6"/>
        <end position="33"/>
    </location>
</feature>
<keyword evidence="1" id="KW-0175">Coiled coil</keyword>
<proteinExistence type="predicted"/>
<evidence type="ECO:0000313" key="2">
    <source>
        <dbReference type="EMBL" id="MBM7644452.1"/>
    </source>
</evidence>
<dbReference type="RefSeq" id="WP_205002411.1">
    <property type="nucleotide sequence ID" value="NZ_JAFBER010000002.1"/>
</dbReference>
<keyword evidence="3" id="KW-1185">Reference proteome</keyword>
<comment type="caution">
    <text evidence="2">The sequence shown here is derived from an EMBL/GenBank/DDBJ whole genome shotgun (WGS) entry which is preliminary data.</text>
</comment>
<reference evidence="2 3" key="1">
    <citation type="submission" date="2021-01" db="EMBL/GenBank/DDBJ databases">
        <title>Genomic Encyclopedia of Type Strains, Phase IV (KMG-IV): sequencing the most valuable type-strain genomes for metagenomic binning, comparative biology and taxonomic classification.</title>
        <authorList>
            <person name="Goeker M."/>
        </authorList>
    </citation>
    <scope>NUCLEOTIDE SEQUENCE [LARGE SCALE GENOMIC DNA]</scope>
    <source>
        <strain evidence="2 3">DSM 28236</strain>
    </source>
</reference>
<evidence type="ECO:0000313" key="3">
    <source>
        <dbReference type="Proteomes" id="UP000808914"/>
    </source>
</evidence>
<accession>A0ABS2PYR9</accession>
<dbReference type="EMBL" id="JAFBER010000002">
    <property type="protein sequence ID" value="MBM7644452.1"/>
    <property type="molecule type" value="Genomic_DNA"/>
</dbReference>
<protein>
    <submittedName>
        <fullName evidence="2">Nucleic acid-binding Zn-ribbon protein</fullName>
    </submittedName>
</protein>
<name>A0ABS2PYR9_9BACL</name>
<organism evidence="2 3">
    <name type="scientific">Scopulibacillus daqui</name>
    <dbReference type="NCBI Taxonomy" id="1469162"/>
    <lineage>
        <taxon>Bacteria</taxon>
        <taxon>Bacillati</taxon>
        <taxon>Bacillota</taxon>
        <taxon>Bacilli</taxon>
        <taxon>Bacillales</taxon>
        <taxon>Sporolactobacillaceae</taxon>
        <taxon>Scopulibacillus</taxon>
    </lineage>
</organism>
<dbReference type="Proteomes" id="UP000808914">
    <property type="component" value="Unassembled WGS sequence"/>
</dbReference>
<evidence type="ECO:0000256" key="1">
    <source>
        <dbReference type="SAM" id="Coils"/>
    </source>
</evidence>
<gene>
    <name evidence="2" type="ORF">JOD45_000645</name>
</gene>
<sequence>MSEEILKLLQEMKQEMNSRFDNFENRLDKVEKELWANRNDIENFKEVVNKLNESQSQTYDLLLKVDEKVTEPIDSHNLIEGYGLMKRM</sequence>